<feature type="compositionally biased region" description="Basic and acidic residues" evidence="1">
    <location>
        <begin position="76"/>
        <end position="86"/>
    </location>
</feature>
<protein>
    <submittedName>
        <fullName evidence="2">Uncharacterized protein</fullName>
    </submittedName>
</protein>
<feature type="region of interest" description="Disordered" evidence="1">
    <location>
        <begin position="31"/>
        <end position="102"/>
    </location>
</feature>
<evidence type="ECO:0000313" key="3">
    <source>
        <dbReference type="Proteomes" id="UP001172684"/>
    </source>
</evidence>
<feature type="region of interest" description="Disordered" evidence="1">
    <location>
        <begin position="241"/>
        <end position="286"/>
    </location>
</feature>
<dbReference type="EMBL" id="JAPDRL010000006">
    <property type="protein sequence ID" value="KAJ9668699.1"/>
    <property type="molecule type" value="Genomic_DNA"/>
</dbReference>
<evidence type="ECO:0000313" key="2">
    <source>
        <dbReference type="EMBL" id="KAJ9668699.1"/>
    </source>
</evidence>
<sequence length="572" mass="68318">MSYDYEVDEWYSGLDPVRGVRYTQPLYARPPRRPAYYADRRPSENYLSPGGHYAAGGRTRARSTGGTPVPNIHVHNYMDQHQEAPRTEQVSPAPSPRGRPVRIAGEELIDELELTRRALARSRSRGRSDAAYHHHHHEEQWWAPSPRYDLQLELAQQRAKDAEARWQREQEEELIRRRVELQYMKDKAERDAEEARIRADEERYKEKLRVKFMREKQEQDAERERLKAEAEKVKKEMELKMLRQQQEREEEEQRLKDEKDKLKKEFELKQEQDARKREQAARDAEDLKKRIILENTAKLRQAEEDAENLKKQILLENTIKLQKAENDAKDAKQRAIDEYEKKRAKEEKEAKEERQRIIDEYERKKVDDAKKQKEMEDALIAKLKKQAEDNKAKEEAEYKEFLRKQKGKADEEAAKKKAKEEEMAREMHDRLAQFGFVENQIQAMIDPKKTRELQQGQSPANPLQLARQPTYIKVHRDHLLIDTLTYYGLPWEYDRDDDHYIIILRELDRRDTDLLFEHTRKLRHRGTSQLLIEQRNPNKQEYAWVRRKATPSPNGRRRRSSPRRFGIATLFS</sequence>
<reference evidence="2" key="1">
    <citation type="submission" date="2022-10" db="EMBL/GenBank/DDBJ databases">
        <title>Culturing micro-colonial fungi from biological soil crusts in the Mojave desert and describing Neophaeococcomyces mojavensis, and introducing the new genera and species Taxawa tesnikishii.</title>
        <authorList>
            <person name="Kurbessoian T."/>
            <person name="Stajich J.E."/>
        </authorList>
    </citation>
    <scope>NUCLEOTIDE SEQUENCE</scope>
    <source>
        <strain evidence="2">TK_1</strain>
    </source>
</reference>
<organism evidence="2 3">
    <name type="scientific">Coniosporium apollinis</name>
    <dbReference type="NCBI Taxonomy" id="61459"/>
    <lineage>
        <taxon>Eukaryota</taxon>
        <taxon>Fungi</taxon>
        <taxon>Dikarya</taxon>
        <taxon>Ascomycota</taxon>
        <taxon>Pezizomycotina</taxon>
        <taxon>Dothideomycetes</taxon>
        <taxon>Dothideomycetes incertae sedis</taxon>
        <taxon>Coniosporium</taxon>
    </lineage>
</organism>
<comment type="caution">
    <text evidence="2">The sequence shown here is derived from an EMBL/GenBank/DDBJ whole genome shotgun (WGS) entry which is preliminary data.</text>
</comment>
<accession>A0ABQ9P259</accession>
<evidence type="ECO:0000256" key="1">
    <source>
        <dbReference type="SAM" id="MobiDB-lite"/>
    </source>
</evidence>
<proteinExistence type="predicted"/>
<name>A0ABQ9P259_9PEZI</name>
<keyword evidence="3" id="KW-1185">Reference proteome</keyword>
<gene>
    <name evidence="2" type="ORF">H2201_001342</name>
</gene>
<feature type="compositionally biased region" description="Low complexity" evidence="1">
    <location>
        <begin position="55"/>
        <end position="67"/>
    </location>
</feature>
<dbReference type="Proteomes" id="UP001172684">
    <property type="component" value="Unassembled WGS sequence"/>
</dbReference>